<keyword evidence="5" id="KW-1185">Reference proteome</keyword>
<name>A0A2J6SA65_HYAVF</name>
<evidence type="ECO:0000313" key="5">
    <source>
        <dbReference type="Proteomes" id="UP000235786"/>
    </source>
</evidence>
<dbReference type="EMBL" id="KZ613938">
    <property type="protein sequence ID" value="PMD47649.1"/>
    <property type="molecule type" value="Genomic_DNA"/>
</dbReference>
<accession>A0A2J6SA65</accession>
<feature type="chain" id="PRO_5014453556" description="Mid2 domain-containing protein" evidence="3">
    <location>
        <begin position="24"/>
        <end position="287"/>
    </location>
</feature>
<keyword evidence="2" id="KW-1133">Transmembrane helix</keyword>
<proteinExistence type="predicted"/>
<feature type="region of interest" description="Disordered" evidence="1">
    <location>
        <begin position="223"/>
        <end position="243"/>
    </location>
</feature>
<evidence type="ECO:0000256" key="2">
    <source>
        <dbReference type="SAM" id="Phobius"/>
    </source>
</evidence>
<gene>
    <name evidence="4" type="ORF">L207DRAFT_628261</name>
</gene>
<dbReference type="Proteomes" id="UP000235786">
    <property type="component" value="Unassembled WGS sequence"/>
</dbReference>
<evidence type="ECO:0000313" key="4">
    <source>
        <dbReference type="EMBL" id="PMD47649.1"/>
    </source>
</evidence>
<organism evidence="4 5">
    <name type="scientific">Hyaloscypha variabilis (strain UAMH 11265 / GT02V1 / F)</name>
    <name type="common">Meliniomyces variabilis</name>
    <dbReference type="NCBI Taxonomy" id="1149755"/>
    <lineage>
        <taxon>Eukaryota</taxon>
        <taxon>Fungi</taxon>
        <taxon>Dikarya</taxon>
        <taxon>Ascomycota</taxon>
        <taxon>Pezizomycotina</taxon>
        <taxon>Leotiomycetes</taxon>
        <taxon>Helotiales</taxon>
        <taxon>Hyaloscyphaceae</taxon>
        <taxon>Hyaloscypha</taxon>
        <taxon>Hyaloscypha variabilis</taxon>
    </lineage>
</organism>
<feature type="transmembrane region" description="Helical" evidence="2">
    <location>
        <begin position="192"/>
        <end position="214"/>
    </location>
</feature>
<sequence>MTFSLRFSGFFAAHLISITFAFAATNTCYFPDGNIASEFVPCSPNEDGGCCVNGDFCTEWGYCISDSKGYHYRGACTDTAWLNPSCPKYCLADTNSGNSTFVNVIACNAASNSGSWCCAYDGNCCSASTFVPSFGTIFAEPGASSTTAAASTPTLAPSATTSLSNTAAGAAASSSQTLSTLTSNPKTATGTIVAAVLCGLLGLAAVAGFGLFAVERKKRLRMEAERSDQTQPEMKPESSQLSEQKFLEIKNVPVANGWSQSDFLDHRHELSTQNQVTSELPTGVYGR</sequence>
<reference evidence="4 5" key="1">
    <citation type="submission" date="2016-04" db="EMBL/GenBank/DDBJ databases">
        <title>A degradative enzymes factory behind the ericoid mycorrhizal symbiosis.</title>
        <authorList>
            <consortium name="DOE Joint Genome Institute"/>
            <person name="Martino E."/>
            <person name="Morin E."/>
            <person name="Grelet G."/>
            <person name="Kuo A."/>
            <person name="Kohler A."/>
            <person name="Daghino S."/>
            <person name="Barry K."/>
            <person name="Choi C."/>
            <person name="Cichocki N."/>
            <person name="Clum A."/>
            <person name="Copeland A."/>
            <person name="Hainaut M."/>
            <person name="Haridas S."/>
            <person name="Labutti K."/>
            <person name="Lindquist E."/>
            <person name="Lipzen A."/>
            <person name="Khouja H.-R."/>
            <person name="Murat C."/>
            <person name="Ohm R."/>
            <person name="Olson A."/>
            <person name="Spatafora J."/>
            <person name="Veneault-Fourrey C."/>
            <person name="Henrissat B."/>
            <person name="Grigoriev I."/>
            <person name="Martin F."/>
            <person name="Perotto S."/>
        </authorList>
    </citation>
    <scope>NUCLEOTIDE SEQUENCE [LARGE SCALE GENOMIC DNA]</scope>
    <source>
        <strain evidence="4 5">F</strain>
    </source>
</reference>
<evidence type="ECO:0008006" key="6">
    <source>
        <dbReference type="Google" id="ProtNLM"/>
    </source>
</evidence>
<dbReference type="AlphaFoldDB" id="A0A2J6SA65"/>
<keyword evidence="2" id="KW-0472">Membrane</keyword>
<keyword evidence="2" id="KW-0812">Transmembrane</keyword>
<feature type="compositionally biased region" description="Polar residues" evidence="1">
    <location>
        <begin position="229"/>
        <end position="243"/>
    </location>
</feature>
<evidence type="ECO:0000256" key="3">
    <source>
        <dbReference type="SAM" id="SignalP"/>
    </source>
</evidence>
<evidence type="ECO:0000256" key="1">
    <source>
        <dbReference type="SAM" id="MobiDB-lite"/>
    </source>
</evidence>
<dbReference type="OrthoDB" id="5215637at2759"/>
<keyword evidence="3" id="KW-0732">Signal</keyword>
<feature type="signal peptide" evidence="3">
    <location>
        <begin position="1"/>
        <end position="23"/>
    </location>
</feature>
<protein>
    <recommendedName>
        <fullName evidence="6">Mid2 domain-containing protein</fullName>
    </recommendedName>
</protein>
<dbReference type="STRING" id="1149755.A0A2J6SA65"/>